<proteinExistence type="predicted"/>
<evidence type="ECO:0000313" key="1">
    <source>
        <dbReference type="EMBL" id="KAK7353102.1"/>
    </source>
</evidence>
<name>A0AAN9QZ08_PHACN</name>
<evidence type="ECO:0000313" key="2">
    <source>
        <dbReference type="Proteomes" id="UP001374584"/>
    </source>
</evidence>
<comment type="caution">
    <text evidence="1">The sequence shown here is derived from an EMBL/GenBank/DDBJ whole genome shotgun (WGS) entry which is preliminary data.</text>
</comment>
<dbReference type="AlphaFoldDB" id="A0AAN9QZ08"/>
<dbReference type="EMBL" id="JAYMYR010000007">
    <property type="protein sequence ID" value="KAK7353102.1"/>
    <property type="molecule type" value="Genomic_DNA"/>
</dbReference>
<sequence length="74" mass="8046">MRVSTEQIGVEDFNKRGGVSVLALSVMACDHKQEFNRKSEGGDEESLKVGFDEENLKLAFGARFVVAVVNNGGK</sequence>
<gene>
    <name evidence="1" type="ORF">VNO80_18538</name>
</gene>
<organism evidence="1 2">
    <name type="scientific">Phaseolus coccineus</name>
    <name type="common">Scarlet runner bean</name>
    <name type="synonym">Phaseolus multiflorus</name>
    <dbReference type="NCBI Taxonomy" id="3886"/>
    <lineage>
        <taxon>Eukaryota</taxon>
        <taxon>Viridiplantae</taxon>
        <taxon>Streptophyta</taxon>
        <taxon>Embryophyta</taxon>
        <taxon>Tracheophyta</taxon>
        <taxon>Spermatophyta</taxon>
        <taxon>Magnoliopsida</taxon>
        <taxon>eudicotyledons</taxon>
        <taxon>Gunneridae</taxon>
        <taxon>Pentapetalae</taxon>
        <taxon>rosids</taxon>
        <taxon>fabids</taxon>
        <taxon>Fabales</taxon>
        <taxon>Fabaceae</taxon>
        <taxon>Papilionoideae</taxon>
        <taxon>50 kb inversion clade</taxon>
        <taxon>NPAAA clade</taxon>
        <taxon>indigoferoid/millettioid clade</taxon>
        <taxon>Phaseoleae</taxon>
        <taxon>Phaseolus</taxon>
    </lineage>
</organism>
<protein>
    <submittedName>
        <fullName evidence="1">Uncharacterized protein</fullName>
    </submittedName>
</protein>
<reference evidence="1 2" key="1">
    <citation type="submission" date="2024-01" db="EMBL/GenBank/DDBJ databases">
        <title>The genomes of 5 underutilized Papilionoideae crops provide insights into root nodulation and disease resistanc.</title>
        <authorList>
            <person name="Jiang F."/>
        </authorList>
    </citation>
    <scope>NUCLEOTIDE SEQUENCE [LARGE SCALE GENOMIC DNA]</scope>
    <source>
        <strain evidence="1">JINMINGXINNONG_FW02</strain>
        <tissue evidence="1">Leaves</tissue>
    </source>
</reference>
<dbReference type="PROSITE" id="PS51257">
    <property type="entry name" value="PROKAR_LIPOPROTEIN"/>
    <property type="match status" value="1"/>
</dbReference>
<keyword evidence="2" id="KW-1185">Reference proteome</keyword>
<dbReference type="Proteomes" id="UP001374584">
    <property type="component" value="Unassembled WGS sequence"/>
</dbReference>
<accession>A0AAN9QZ08</accession>